<reference evidence="1 2" key="1">
    <citation type="submission" date="2018-04" db="EMBL/GenBank/DDBJ databases">
        <title>Genomic Encyclopedia of Archaeal and Bacterial Type Strains, Phase II (KMG-II): from individual species to whole genera.</title>
        <authorList>
            <person name="Goeker M."/>
        </authorList>
    </citation>
    <scope>NUCLEOTIDE SEQUENCE [LARGE SCALE GENOMIC DNA]</scope>
    <source>
        <strain evidence="1 2">DSM 29329</strain>
    </source>
</reference>
<dbReference type="AlphaFoldDB" id="A0A2T6B7Q0"/>
<evidence type="ECO:0000313" key="1">
    <source>
        <dbReference type="EMBL" id="PTX52076.1"/>
    </source>
</evidence>
<keyword evidence="2" id="KW-1185">Reference proteome</keyword>
<evidence type="ECO:0000313" key="2">
    <source>
        <dbReference type="Proteomes" id="UP000244069"/>
    </source>
</evidence>
<dbReference type="GO" id="GO:0003824">
    <property type="term" value="F:catalytic activity"/>
    <property type="evidence" value="ECO:0007669"/>
    <property type="project" value="InterPro"/>
</dbReference>
<dbReference type="InterPro" id="IPR011257">
    <property type="entry name" value="DNA_glycosylase"/>
</dbReference>
<dbReference type="GO" id="GO:0006281">
    <property type="term" value="P:DNA repair"/>
    <property type="evidence" value="ECO:0007669"/>
    <property type="project" value="InterPro"/>
</dbReference>
<evidence type="ECO:0008006" key="3">
    <source>
        <dbReference type="Google" id="ProtNLM"/>
    </source>
</evidence>
<name>A0A2T6B7Q0_9RHOB</name>
<dbReference type="EMBL" id="QBKN01000002">
    <property type="protein sequence ID" value="PTX52076.1"/>
    <property type="molecule type" value="Genomic_DNA"/>
</dbReference>
<gene>
    <name evidence="1" type="ORF">C8N44_102121</name>
</gene>
<dbReference type="SUPFAM" id="SSF48150">
    <property type="entry name" value="DNA-glycosylase"/>
    <property type="match status" value="1"/>
</dbReference>
<sequence length="203" mass="22331">MAQTDTIETLIDDRGTLFSEEIGANIARDVPQQWFHWLLGAQLMSARIAAPQAVQAAAALKDEGLHKIDTILDSTRDARIKVLNANGYARFDNRGADQMHDLARQVRDWYGDDLRRLRDEGGDRDGILKRLKDFKGIGPGGAAIFAREAQLAWDALYPMLDKAASGQAEKLDLPTDPDALADSAGSRERFTRLATALTRAALD</sequence>
<dbReference type="Proteomes" id="UP000244069">
    <property type="component" value="Unassembled WGS sequence"/>
</dbReference>
<dbReference type="RefSeq" id="WP_107974548.1">
    <property type="nucleotide sequence ID" value="NZ_BMEZ01000002.1"/>
</dbReference>
<comment type="caution">
    <text evidence="1">The sequence shown here is derived from an EMBL/GenBank/DDBJ whole genome shotgun (WGS) entry which is preliminary data.</text>
</comment>
<dbReference type="Gene3D" id="1.10.340.30">
    <property type="entry name" value="Hypothetical protein, domain 2"/>
    <property type="match status" value="1"/>
</dbReference>
<organism evidence="1 2">
    <name type="scientific">Allosediminivita pacifica</name>
    <dbReference type="NCBI Taxonomy" id="1267769"/>
    <lineage>
        <taxon>Bacteria</taxon>
        <taxon>Pseudomonadati</taxon>
        <taxon>Pseudomonadota</taxon>
        <taxon>Alphaproteobacteria</taxon>
        <taxon>Rhodobacterales</taxon>
        <taxon>Paracoccaceae</taxon>
        <taxon>Allosediminivita</taxon>
    </lineage>
</organism>
<accession>A0A2T6B7Q0</accession>
<protein>
    <recommendedName>
        <fullName evidence="3">Endonuclease III</fullName>
    </recommendedName>
</protein>
<proteinExistence type="predicted"/>
<dbReference type="OrthoDB" id="3078554at2"/>